<feature type="domain" description="AAA-ATPase-like" evidence="1">
    <location>
        <begin position="8"/>
        <end position="87"/>
    </location>
</feature>
<dbReference type="Pfam" id="PF09820">
    <property type="entry name" value="AAA-ATPase_like"/>
    <property type="match status" value="1"/>
</dbReference>
<dbReference type="RefSeq" id="WP_154515080.1">
    <property type="nucleotide sequence ID" value="NZ_VUNM01000008.1"/>
</dbReference>
<accession>A0A844FTH3</accession>
<evidence type="ECO:0000313" key="2">
    <source>
        <dbReference type="EMBL" id="MST88935.1"/>
    </source>
</evidence>
<evidence type="ECO:0000313" key="3">
    <source>
        <dbReference type="Proteomes" id="UP000442619"/>
    </source>
</evidence>
<organism evidence="2 3">
    <name type="scientific">Sharpea porci</name>
    <dbReference type="NCBI Taxonomy" id="2652286"/>
    <lineage>
        <taxon>Bacteria</taxon>
        <taxon>Bacillati</taxon>
        <taxon>Bacillota</taxon>
        <taxon>Erysipelotrichia</taxon>
        <taxon>Erysipelotrichales</taxon>
        <taxon>Coprobacillaceae</taxon>
        <taxon>Sharpea</taxon>
    </lineage>
</organism>
<dbReference type="Proteomes" id="UP000442619">
    <property type="component" value="Unassembled WGS sequence"/>
</dbReference>
<dbReference type="InterPro" id="IPR018631">
    <property type="entry name" value="AAA-ATPase-like_dom"/>
</dbReference>
<comment type="caution">
    <text evidence="2">The sequence shown here is derived from an EMBL/GenBank/DDBJ whole genome shotgun (WGS) entry which is preliminary data.</text>
</comment>
<dbReference type="InterPro" id="IPR012547">
    <property type="entry name" value="PDDEXK_9"/>
</dbReference>
<proteinExistence type="predicted"/>
<name>A0A844FTH3_9FIRM</name>
<keyword evidence="3" id="KW-1185">Reference proteome</keyword>
<reference evidence="2 3" key="1">
    <citation type="submission" date="2019-08" db="EMBL/GenBank/DDBJ databases">
        <title>In-depth cultivation of the pig gut microbiome towards novel bacterial diversity and tailored functional studies.</title>
        <authorList>
            <person name="Wylensek D."/>
            <person name="Hitch T.C.A."/>
            <person name="Clavel T."/>
        </authorList>
    </citation>
    <scope>NUCLEOTIDE SEQUENCE [LARGE SCALE GENOMIC DNA]</scope>
    <source>
        <strain evidence="2 3">CA-Schmier-601-WT-3</strain>
    </source>
</reference>
<gene>
    <name evidence="2" type="ORF">FYJ79_04980</name>
</gene>
<dbReference type="EMBL" id="VUNM01000008">
    <property type="protein sequence ID" value="MST88935.1"/>
    <property type="molecule type" value="Genomic_DNA"/>
</dbReference>
<feature type="non-terminal residue" evidence="2">
    <location>
        <position position="1"/>
    </location>
</feature>
<dbReference type="PANTHER" id="PTHR34825:SF1">
    <property type="entry name" value="AAA-ATPASE-LIKE DOMAIN-CONTAINING PROTEIN"/>
    <property type="match status" value="1"/>
</dbReference>
<evidence type="ECO:0000259" key="1">
    <source>
        <dbReference type="Pfam" id="PF09820"/>
    </source>
</evidence>
<dbReference type="Pfam" id="PF08011">
    <property type="entry name" value="PDDEXK_9"/>
    <property type="match status" value="1"/>
</dbReference>
<dbReference type="PANTHER" id="PTHR34825">
    <property type="entry name" value="CONSERVED PROTEIN, WITH A WEAK D-GALACTARATE DEHYDRATASE/ALTRONATE HYDROLASE DOMAIN"/>
    <property type="match status" value="1"/>
</dbReference>
<protein>
    <submittedName>
        <fullName evidence="2">AAA family ATPase</fullName>
    </submittedName>
</protein>
<sequence length="407" mass="47142">HSETASIEDLSTSLRVISQAMFTHYHQKVIILIDEYDVPMQAAYQNDYYDEMVGFLRSLFSSSLKTNDALEKGIMTGCLRISKESIFTGLNNFSSYSILDNIANEYFGFTTEEVEQLLSDYQLSQSMNEVREWYDGYRFGDLEIYNPWSTLSYVKYRIRDVSFRPVSFWANTSSNSIVVQYIQSGDRGLRNEFEQLMNGQSIIKDIKAELTYREMDNINNIYSFLLLTGYLKAINHLGDHRYELVIPNREVYEIYKQSFMSYFRDYASARKSTLYQELISGNEGSVNEILNDILMRSISYYDNQESFYHGFLVGLLNDHEVVSNREAGEGRFDLCILPDSILGTVVIIECKHSKGIRDLRDDALIGARQIQKNQYLKEALNDGYKNVIGYGISFNKKQCYVVKTDEQ</sequence>
<dbReference type="AlphaFoldDB" id="A0A844FTH3"/>